<keyword evidence="4" id="KW-0645">Protease</keyword>
<dbReference type="EMBL" id="UYRU01081063">
    <property type="protein sequence ID" value="VDN31602.1"/>
    <property type="molecule type" value="Genomic_DNA"/>
</dbReference>
<proteinExistence type="inferred from homology"/>
<comment type="catalytic activity">
    <reaction evidence="1">
        <text>Thiol-dependent hydrolysis of ester, thioester, amide, peptide and isopeptide bonds formed by the C-terminal Gly of ubiquitin (a 76-residue protein attached to proteins as an intracellular targeting signal).</text>
        <dbReference type="EC" id="3.4.19.12"/>
    </reaction>
</comment>
<evidence type="ECO:0000256" key="4">
    <source>
        <dbReference type="ARBA" id="ARBA00022670"/>
    </source>
</evidence>
<dbReference type="Pfam" id="PF00443">
    <property type="entry name" value="UCH"/>
    <property type="match status" value="1"/>
</dbReference>
<keyword evidence="5" id="KW-0833">Ubl conjugation pathway</keyword>
<keyword evidence="6" id="KW-0378">Hydrolase</keyword>
<dbReference type="PROSITE" id="PS00973">
    <property type="entry name" value="USP_2"/>
    <property type="match status" value="1"/>
</dbReference>
<keyword evidence="7" id="KW-0788">Thiol protease</keyword>
<evidence type="ECO:0000259" key="8">
    <source>
        <dbReference type="PROSITE" id="PS50235"/>
    </source>
</evidence>
<evidence type="ECO:0000256" key="2">
    <source>
        <dbReference type="ARBA" id="ARBA00009085"/>
    </source>
</evidence>
<dbReference type="OrthoDB" id="265776at2759"/>
<dbReference type="SUPFAM" id="SSF54001">
    <property type="entry name" value="Cysteine proteinases"/>
    <property type="match status" value="1"/>
</dbReference>
<dbReference type="PROSITE" id="PS50235">
    <property type="entry name" value="USP_3"/>
    <property type="match status" value="1"/>
</dbReference>
<dbReference type="InterPro" id="IPR050185">
    <property type="entry name" value="Ub_carboxyl-term_hydrolase"/>
</dbReference>
<evidence type="ECO:0000313" key="9">
    <source>
        <dbReference type="EMBL" id="VDN31602.1"/>
    </source>
</evidence>
<comment type="similarity">
    <text evidence="2">Belongs to the peptidase C19 family.</text>
</comment>
<reference evidence="9 10" key="1">
    <citation type="submission" date="2018-11" db="EMBL/GenBank/DDBJ databases">
        <authorList>
            <consortium name="Pathogen Informatics"/>
        </authorList>
    </citation>
    <scope>NUCLEOTIDE SEQUENCE [LARGE SCALE GENOMIC DNA]</scope>
</reference>
<protein>
    <recommendedName>
        <fullName evidence="3">ubiquitinyl hydrolase 1</fullName>
        <ecNumber evidence="3">3.4.19.12</ecNumber>
    </recommendedName>
</protein>
<dbReference type="GO" id="GO:0004843">
    <property type="term" value="F:cysteine-type deubiquitinase activity"/>
    <property type="evidence" value="ECO:0007669"/>
    <property type="project" value="UniProtKB-EC"/>
</dbReference>
<dbReference type="PANTHER" id="PTHR21646">
    <property type="entry name" value="UBIQUITIN CARBOXYL-TERMINAL HYDROLASE"/>
    <property type="match status" value="1"/>
</dbReference>
<sequence length="152" mass="17497">MILLKHYSVDGTHCVSVPSRFFRVDPTDGPHQKLDLNLCFELFTTEETLSAQSPWYCKECTEPRQASKKLDFWCLPEVLIIHLKRFRTVFPMEKINEFVDFPVEGLKIRNSRQEEHTYDLVAVSNHMGGLLGGHYTAKSCGMSVSFRALLFP</sequence>
<dbReference type="GO" id="GO:0016579">
    <property type="term" value="P:protein deubiquitination"/>
    <property type="evidence" value="ECO:0007669"/>
    <property type="project" value="InterPro"/>
</dbReference>
<accession>A0A3P7QHY4</accession>
<name>A0A3P7QHY4_DIBLA</name>
<organism evidence="9 10">
    <name type="scientific">Dibothriocephalus latus</name>
    <name type="common">Fish tapeworm</name>
    <name type="synonym">Diphyllobothrium latum</name>
    <dbReference type="NCBI Taxonomy" id="60516"/>
    <lineage>
        <taxon>Eukaryota</taxon>
        <taxon>Metazoa</taxon>
        <taxon>Spiralia</taxon>
        <taxon>Lophotrochozoa</taxon>
        <taxon>Platyhelminthes</taxon>
        <taxon>Cestoda</taxon>
        <taxon>Eucestoda</taxon>
        <taxon>Diphyllobothriidea</taxon>
        <taxon>Diphyllobothriidae</taxon>
        <taxon>Dibothriocephalus</taxon>
    </lineage>
</organism>
<evidence type="ECO:0000256" key="3">
    <source>
        <dbReference type="ARBA" id="ARBA00012759"/>
    </source>
</evidence>
<dbReference type="PANTHER" id="PTHR21646:SF24">
    <property type="entry name" value="UBIQUITIN CARBOXYL-TERMINAL HYDROLASE"/>
    <property type="match status" value="1"/>
</dbReference>
<evidence type="ECO:0000256" key="7">
    <source>
        <dbReference type="ARBA" id="ARBA00022807"/>
    </source>
</evidence>
<evidence type="ECO:0000256" key="5">
    <source>
        <dbReference type="ARBA" id="ARBA00022786"/>
    </source>
</evidence>
<dbReference type="InterPro" id="IPR001394">
    <property type="entry name" value="Peptidase_C19_UCH"/>
</dbReference>
<evidence type="ECO:0000256" key="6">
    <source>
        <dbReference type="ARBA" id="ARBA00022801"/>
    </source>
</evidence>
<dbReference type="Gene3D" id="3.90.70.10">
    <property type="entry name" value="Cysteine proteinases"/>
    <property type="match status" value="1"/>
</dbReference>
<dbReference type="AlphaFoldDB" id="A0A3P7QHY4"/>
<dbReference type="GO" id="GO:0006508">
    <property type="term" value="P:proteolysis"/>
    <property type="evidence" value="ECO:0007669"/>
    <property type="project" value="UniProtKB-KW"/>
</dbReference>
<dbReference type="InterPro" id="IPR028889">
    <property type="entry name" value="USP"/>
</dbReference>
<gene>
    <name evidence="9" type="ORF">DILT_LOCUS15786</name>
</gene>
<dbReference type="EC" id="3.4.19.12" evidence="3"/>
<evidence type="ECO:0000313" key="10">
    <source>
        <dbReference type="Proteomes" id="UP000281553"/>
    </source>
</evidence>
<keyword evidence="10" id="KW-1185">Reference proteome</keyword>
<feature type="domain" description="USP" evidence="8">
    <location>
        <begin position="1"/>
        <end position="152"/>
    </location>
</feature>
<dbReference type="Proteomes" id="UP000281553">
    <property type="component" value="Unassembled WGS sequence"/>
</dbReference>
<evidence type="ECO:0000256" key="1">
    <source>
        <dbReference type="ARBA" id="ARBA00000707"/>
    </source>
</evidence>
<dbReference type="InterPro" id="IPR038765">
    <property type="entry name" value="Papain-like_cys_pep_sf"/>
</dbReference>
<dbReference type="InterPro" id="IPR018200">
    <property type="entry name" value="USP_CS"/>
</dbReference>